<dbReference type="PANTHER" id="PTHR23422:SF11">
    <property type="entry name" value="DIPEPTIDYL PEPTIDASE 3"/>
    <property type="match status" value="1"/>
</dbReference>
<keyword evidence="1" id="KW-0479">Metal-binding</keyword>
<reference evidence="3" key="2">
    <citation type="journal article" date="2021" name="PeerJ">
        <title>Extensive microbial diversity within the chicken gut microbiome revealed by metagenomics and culture.</title>
        <authorList>
            <person name="Gilroy R."/>
            <person name="Ravi A."/>
            <person name="Getino M."/>
            <person name="Pursley I."/>
            <person name="Horton D.L."/>
            <person name="Alikhan N.F."/>
            <person name="Baker D."/>
            <person name="Gharbi K."/>
            <person name="Hall N."/>
            <person name="Watson M."/>
            <person name="Adriaenssens E.M."/>
            <person name="Foster-Nyarko E."/>
            <person name="Jarju S."/>
            <person name="Secka A."/>
            <person name="Antonio M."/>
            <person name="Oren A."/>
            <person name="Chaudhuri R.R."/>
            <person name="La Ragione R."/>
            <person name="Hildebrand F."/>
            <person name="Pallen M.J."/>
        </authorList>
    </citation>
    <scope>NUCLEOTIDE SEQUENCE</scope>
    <source>
        <strain evidence="3">15467</strain>
    </source>
</reference>
<evidence type="ECO:0000313" key="4">
    <source>
        <dbReference type="Proteomes" id="UP000823635"/>
    </source>
</evidence>
<accession>A0A9D9DMD7</accession>
<organism evidence="3 4">
    <name type="scientific">Candidatus Egerieousia excrementavium</name>
    <dbReference type="NCBI Taxonomy" id="2840778"/>
    <lineage>
        <taxon>Bacteria</taxon>
        <taxon>Pseudomonadati</taxon>
        <taxon>Bacteroidota</taxon>
        <taxon>Bacteroidia</taxon>
        <taxon>Bacteroidales</taxon>
        <taxon>Candidatus Egerieousia</taxon>
    </lineage>
</organism>
<dbReference type="AlphaFoldDB" id="A0A9D9DMD7"/>
<dbReference type="GO" id="GO:0046872">
    <property type="term" value="F:metal ion binding"/>
    <property type="evidence" value="ECO:0007669"/>
    <property type="project" value="UniProtKB-KW"/>
</dbReference>
<keyword evidence="2" id="KW-0378">Hydrolase</keyword>
<name>A0A9D9DMD7_9BACT</name>
<dbReference type="Gene3D" id="3.30.540.30">
    <property type="match status" value="2"/>
</dbReference>
<sequence>MKSTRIMTIFCSVSLLLSSCGGQKSESAGDFKYVVDEFADLQILRYRVPGWEDLSLQQKAYIYHLSEAAKCGRDIIFDQNFKYNLKIRKMLEKIIREYDGDTLCKDYQDFLVYAKRVFFSNGIHHHYGEEKFIPECSREYFAGLMTETGQEMLAAELLPVIYDKELYAWRKHVGKDGDLLLNSAVNFYSGDITREEADSFYARMEDLKDTTPISYGLNSRLVKENGVIKEEVYKIGGRYGKTLGQIVMHLEKARDFAENQAQVTCIDKLIEYYTTGSLETWDEYNVAWVQDTASIVDFVNGFVEDYNDPLGRKATWEGLVNFKDIKDSERTEIISANAQWFEDNSPVDPRFKKEKVKGVSAKVITVACLAGDCYPYTPIGINLPNANWIRKDYGSKSVTIANITDAYNKAAEEAPKSMTTEFYYSQEDIDLIKKYRDLTDYVHTDLHECLGHGSGQLLPGVSSTALGEFNSALEEARADLFALYYLADPKLVELGILPDSEAYKAEYLSQTVNGLFTQFSRVELGKTNTEAHMQNRKLIAEWCYENGLKEKTGAEKDVIEKIARDGKTYFIINDYPALRALYAELLKEIQRIKSEGDYQAGKKLIETYAVNIDSQLHKEVLERYASLNLKPYKGFINPDIVPVTDKKGNVTDYKIVYNDNYLKQMLEYGEKYSFED</sequence>
<evidence type="ECO:0000313" key="3">
    <source>
        <dbReference type="EMBL" id="MBO8429046.1"/>
    </source>
</evidence>
<protein>
    <submittedName>
        <fullName evidence="3">Dihydrofolate reductase</fullName>
    </submittedName>
</protein>
<gene>
    <name evidence="3" type="ORF">IAC68_03815</name>
</gene>
<reference evidence="3" key="1">
    <citation type="submission" date="2020-10" db="EMBL/GenBank/DDBJ databases">
        <authorList>
            <person name="Gilroy R."/>
        </authorList>
    </citation>
    <scope>NUCLEOTIDE SEQUENCE</scope>
    <source>
        <strain evidence="3">15467</strain>
    </source>
</reference>
<evidence type="ECO:0000256" key="2">
    <source>
        <dbReference type="ARBA" id="ARBA00022801"/>
    </source>
</evidence>
<dbReference type="Pfam" id="PF03571">
    <property type="entry name" value="Peptidase_M49"/>
    <property type="match status" value="2"/>
</dbReference>
<evidence type="ECO:0000256" key="1">
    <source>
        <dbReference type="ARBA" id="ARBA00022723"/>
    </source>
</evidence>
<dbReference type="PROSITE" id="PS51257">
    <property type="entry name" value="PROKAR_LIPOPROTEIN"/>
    <property type="match status" value="1"/>
</dbReference>
<proteinExistence type="predicted"/>
<comment type="caution">
    <text evidence="3">The sequence shown here is derived from an EMBL/GenBank/DDBJ whole genome shotgun (WGS) entry which is preliminary data.</text>
</comment>
<dbReference type="Proteomes" id="UP000823635">
    <property type="component" value="Unassembled WGS sequence"/>
</dbReference>
<dbReference type="EMBL" id="JADINB010000084">
    <property type="protein sequence ID" value="MBO8429046.1"/>
    <property type="molecule type" value="Genomic_DNA"/>
</dbReference>
<dbReference type="GO" id="GO:0016787">
    <property type="term" value="F:hydrolase activity"/>
    <property type="evidence" value="ECO:0007669"/>
    <property type="project" value="UniProtKB-KW"/>
</dbReference>
<dbReference type="InterPro" id="IPR039461">
    <property type="entry name" value="Peptidase_M49"/>
</dbReference>
<dbReference type="PANTHER" id="PTHR23422">
    <property type="entry name" value="DIPEPTIDYL PEPTIDASE III-RELATED"/>
    <property type="match status" value="1"/>
</dbReference>